<dbReference type="EMBL" id="AUZX01014970">
    <property type="protein sequence ID" value="EQD30667.1"/>
    <property type="molecule type" value="Genomic_DNA"/>
</dbReference>
<organism evidence="2">
    <name type="scientific">mine drainage metagenome</name>
    <dbReference type="NCBI Taxonomy" id="410659"/>
    <lineage>
        <taxon>unclassified sequences</taxon>
        <taxon>metagenomes</taxon>
        <taxon>ecological metagenomes</taxon>
    </lineage>
</organism>
<dbReference type="InterPro" id="IPR027417">
    <property type="entry name" value="P-loop_NTPase"/>
</dbReference>
<dbReference type="GO" id="GO:0004386">
    <property type="term" value="F:helicase activity"/>
    <property type="evidence" value="ECO:0007669"/>
    <property type="project" value="InterPro"/>
</dbReference>
<evidence type="ECO:0000259" key="1">
    <source>
        <dbReference type="Pfam" id="PF13086"/>
    </source>
</evidence>
<dbReference type="AlphaFoldDB" id="T0YFP9"/>
<proteinExistence type="predicted"/>
<protein>
    <recommendedName>
        <fullName evidence="1">DNA2/NAM7 helicase helicase domain-containing protein</fullName>
    </recommendedName>
</protein>
<feature type="non-terminal residue" evidence="2">
    <location>
        <position position="225"/>
    </location>
</feature>
<comment type="caution">
    <text evidence="2">The sequence shown here is derived from an EMBL/GenBank/DDBJ whole genome shotgun (WGS) entry which is preliminary data.</text>
</comment>
<dbReference type="Gene3D" id="3.40.50.300">
    <property type="entry name" value="P-loop containing nucleotide triphosphate hydrolases"/>
    <property type="match status" value="1"/>
</dbReference>
<dbReference type="SUPFAM" id="SSF52540">
    <property type="entry name" value="P-loop containing nucleoside triphosphate hydrolases"/>
    <property type="match status" value="1"/>
</dbReference>
<accession>T0YFP9</accession>
<name>T0YFP9_9ZZZZ</name>
<evidence type="ECO:0000313" key="2">
    <source>
        <dbReference type="EMBL" id="EQD30667.1"/>
    </source>
</evidence>
<sequence length="225" mass="24451">MTDYGVALPTVPDDEEIDPGAYLNEVRDVIGTMPEWSVRPLGYVGRFSFAKLVMFREIDQMLEHYAGNSVISALATGSEIGDTIRLGDSVPEVTPDQLDDLPLSDVYDVLDADSSQIVAIRKVQNGSHLVIEGPPGTGKSQTISNMIATLMGMGKSVLFVSEKAAALEVVHGRLRDVGLEEFTLSIHSKPDRGVIVRDLRRCLDGGTLPSVGDESLIERVQARRE</sequence>
<reference evidence="2" key="2">
    <citation type="journal article" date="2014" name="ISME J.">
        <title>Microbial stratification in low pH oxic and suboxic macroscopic growths along an acid mine drainage.</title>
        <authorList>
            <person name="Mendez-Garcia C."/>
            <person name="Mesa V."/>
            <person name="Sprenger R.R."/>
            <person name="Richter M."/>
            <person name="Diez M.S."/>
            <person name="Solano J."/>
            <person name="Bargiela R."/>
            <person name="Golyshina O.V."/>
            <person name="Manteca A."/>
            <person name="Ramos J.L."/>
            <person name="Gallego J.R."/>
            <person name="Llorente I."/>
            <person name="Martins Dos Santos V.A."/>
            <person name="Jensen O.N."/>
            <person name="Pelaez A.I."/>
            <person name="Sanchez J."/>
            <person name="Ferrer M."/>
        </authorList>
    </citation>
    <scope>NUCLEOTIDE SEQUENCE</scope>
</reference>
<reference evidence="2" key="1">
    <citation type="submission" date="2013-08" db="EMBL/GenBank/DDBJ databases">
        <authorList>
            <person name="Mendez C."/>
            <person name="Richter M."/>
            <person name="Ferrer M."/>
            <person name="Sanchez J."/>
        </authorList>
    </citation>
    <scope>NUCLEOTIDE SEQUENCE</scope>
</reference>
<gene>
    <name evidence="2" type="ORF">B1A_20288</name>
</gene>
<feature type="domain" description="DNA2/NAM7 helicase helicase" evidence="1">
    <location>
        <begin position="113"/>
        <end position="176"/>
    </location>
</feature>
<dbReference type="InterPro" id="IPR041677">
    <property type="entry name" value="DNA2/NAM7_AAA_11"/>
</dbReference>
<dbReference type="Pfam" id="PF13086">
    <property type="entry name" value="AAA_11"/>
    <property type="match status" value="1"/>
</dbReference>